<reference evidence="2 3" key="1">
    <citation type="submission" date="2023-01" db="EMBL/GenBank/DDBJ databases">
        <title>Cultivation and genomic characterization of new, ubiquitous marine nitrite-oxidizing bacteria from the Nitrospirales.</title>
        <authorList>
            <person name="Mueller A.J."/>
            <person name="Daebeler A."/>
            <person name="Herbold C.W."/>
            <person name="Kirkegaard R.H."/>
            <person name="Daims H."/>
        </authorList>
    </citation>
    <scope>NUCLEOTIDE SEQUENCE [LARGE SCALE GENOMIC DNA]</scope>
    <source>
        <strain evidence="2 3">DK</strain>
    </source>
</reference>
<keyword evidence="3" id="KW-1185">Reference proteome</keyword>
<accession>A0AA96GNL7</accession>
<feature type="domain" description="MEKHLA" evidence="1">
    <location>
        <begin position="23"/>
        <end position="164"/>
    </location>
</feature>
<proteinExistence type="predicted"/>
<dbReference type="RefSeq" id="WP_312743685.1">
    <property type="nucleotide sequence ID" value="NZ_CP116968.1"/>
</dbReference>
<dbReference type="EMBL" id="CP116968">
    <property type="protein sequence ID" value="WNM61474.1"/>
    <property type="molecule type" value="Genomic_DNA"/>
</dbReference>
<dbReference type="Pfam" id="PF08670">
    <property type="entry name" value="MEKHLA"/>
    <property type="match status" value="1"/>
</dbReference>
<evidence type="ECO:0000313" key="2">
    <source>
        <dbReference type="EMBL" id="WNM61474.1"/>
    </source>
</evidence>
<gene>
    <name evidence="2" type="ORF">PQG83_17195</name>
</gene>
<name>A0AA96GNL7_9BACT</name>
<evidence type="ECO:0000313" key="3">
    <source>
        <dbReference type="Proteomes" id="UP001302494"/>
    </source>
</evidence>
<sequence>MNPSQNNQMNPLADHWQRSWVIEWSQYLLDSYAYWLNKELIPRQGPSLEQAERLFNSPFVVVSHGLENDPILNYGNRTALTLWEMDWDQLTLTPSRQTAEPVNREERARMLHQAKTKGFIADYRGVRISRSGKRFLVERATVWNIRKPDGTPLGQAATFSTWTFI</sequence>
<evidence type="ECO:0000259" key="1">
    <source>
        <dbReference type="Pfam" id="PF08670"/>
    </source>
</evidence>
<dbReference type="KEGG" id="nneo:PQG83_17195"/>
<dbReference type="InterPro" id="IPR013978">
    <property type="entry name" value="MEKHLA"/>
</dbReference>
<organism evidence="2 3">
    <name type="scientific">Candidatus Nitrospira neomarina</name>
    <dbReference type="NCBI Taxonomy" id="3020899"/>
    <lineage>
        <taxon>Bacteria</taxon>
        <taxon>Pseudomonadati</taxon>
        <taxon>Nitrospirota</taxon>
        <taxon>Nitrospiria</taxon>
        <taxon>Nitrospirales</taxon>
        <taxon>Nitrospiraceae</taxon>
        <taxon>Nitrospira</taxon>
    </lineage>
</organism>
<protein>
    <submittedName>
        <fullName evidence="2">MEKHLA domain-containing protein</fullName>
    </submittedName>
</protein>
<dbReference type="Proteomes" id="UP001302494">
    <property type="component" value="Chromosome"/>
</dbReference>
<dbReference type="AlphaFoldDB" id="A0AA96GNL7"/>